<dbReference type="EMBL" id="KV722610">
    <property type="protein sequence ID" value="OCH85088.1"/>
    <property type="molecule type" value="Genomic_DNA"/>
</dbReference>
<evidence type="ECO:0000313" key="2">
    <source>
        <dbReference type="Proteomes" id="UP000250043"/>
    </source>
</evidence>
<dbReference type="AlphaFoldDB" id="A0A8E2AJ11"/>
<organism evidence="1 2">
    <name type="scientific">Obba rivulosa</name>
    <dbReference type="NCBI Taxonomy" id="1052685"/>
    <lineage>
        <taxon>Eukaryota</taxon>
        <taxon>Fungi</taxon>
        <taxon>Dikarya</taxon>
        <taxon>Basidiomycota</taxon>
        <taxon>Agaricomycotina</taxon>
        <taxon>Agaricomycetes</taxon>
        <taxon>Polyporales</taxon>
        <taxon>Gelatoporiaceae</taxon>
        <taxon>Obba</taxon>
    </lineage>
</organism>
<keyword evidence="2" id="KW-1185">Reference proteome</keyword>
<name>A0A8E2AJ11_9APHY</name>
<proteinExistence type="predicted"/>
<gene>
    <name evidence="1" type="ORF">OBBRIDRAFT_839234</name>
</gene>
<evidence type="ECO:0000313" key="1">
    <source>
        <dbReference type="EMBL" id="OCH85088.1"/>
    </source>
</evidence>
<dbReference type="Proteomes" id="UP000250043">
    <property type="component" value="Unassembled WGS sequence"/>
</dbReference>
<reference evidence="1 2" key="1">
    <citation type="submission" date="2016-07" db="EMBL/GenBank/DDBJ databases">
        <title>Draft genome of the white-rot fungus Obba rivulosa 3A-2.</title>
        <authorList>
            <consortium name="DOE Joint Genome Institute"/>
            <person name="Miettinen O."/>
            <person name="Riley R."/>
            <person name="Acob R."/>
            <person name="Barry K."/>
            <person name="Cullen D."/>
            <person name="De Vries R."/>
            <person name="Hainaut M."/>
            <person name="Hatakka A."/>
            <person name="Henrissat B."/>
            <person name="Hilden K."/>
            <person name="Kuo R."/>
            <person name="Labutti K."/>
            <person name="Lipzen A."/>
            <person name="Makela M.R."/>
            <person name="Sandor L."/>
            <person name="Spatafora J.W."/>
            <person name="Grigoriev I.V."/>
            <person name="Hibbett D.S."/>
        </authorList>
    </citation>
    <scope>NUCLEOTIDE SEQUENCE [LARGE SCALE GENOMIC DNA]</scope>
    <source>
        <strain evidence="1 2">3A-2</strain>
    </source>
</reference>
<sequence>MSSDIANNVLDNFVNSLETLRSEDLPSQAWVSSPLSHVRELGLKFTHGDHNIRVGILIDNFPHIARLSLGESGEYARGQISIANEAVERDRAFTQINAKSTWTSLESVSGGFFISDADHLGAIINDMQSDKIRLEIPCEIDPNEGDPNEDVPNGRGDEGQWKRQLSKLLRTISQVPAVTLQFILKRPYEWYAIFTRWLPRSEREVEIEQAQLLVSTDDPD</sequence>
<protein>
    <submittedName>
        <fullName evidence="1">Uncharacterized protein</fullName>
    </submittedName>
</protein>
<accession>A0A8E2AJ11</accession>